<protein>
    <submittedName>
        <fullName evidence="2">Uncharacterized protein</fullName>
    </submittedName>
</protein>
<accession>A0ABS2NB66</accession>
<proteinExistence type="predicted"/>
<dbReference type="RefSeq" id="WP_275583385.1">
    <property type="nucleotide sequence ID" value="NZ_JAFBDZ010000002.1"/>
</dbReference>
<reference evidence="2 3" key="1">
    <citation type="submission" date="2021-01" db="EMBL/GenBank/DDBJ databases">
        <title>Genomic Encyclopedia of Type Strains, Phase IV (KMG-IV): sequencing the most valuable type-strain genomes for metagenomic binning, comparative biology and taxonomic classification.</title>
        <authorList>
            <person name="Goeker M."/>
        </authorList>
    </citation>
    <scope>NUCLEOTIDE SEQUENCE [LARGE SCALE GENOMIC DNA]</scope>
    <source>
        <strain evidence="2 3">DSM 24834</strain>
    </source>
</reference>
<gene>
    <name evidence="2" type="ORF">JOC86_001638</name>
</gene>
<feature type="region of interest" description="Disordered" evidence="1">
    <location>
        <begin position="1"/>
        <end position="42"/>
    </location>
</feature>
<feature type="compositionally biased region" description="Basic and acidic residues" evidence="1">
    <location>
        <begin position="1"/>
        <end position="14"/>
    </location>
</feature>
<organism evidence="2 3">
    <name type="scientific">Rossellomorea pakistanensis</name>
    <dbReference type="NCBI Taxonomy" id="992288"/>
    <lineage>
        <taxon>Bacteria</taxon>
        <taxon>Bacillati</taxon>
        <taxon>Bacillota</taxon>
        <taxon>Bacilli</taxon>
        <taxon>Bacillales</taxon>
        <taxon>Bacillaceae</taxon>
        <taxon>Rossellomorea</taxon>
    </lineage>
</organism>
<name>A0ABS2NB66_9BACI</name>
<keyword evidence="3" id="KW-1185">Reference proteome</keyword>
<evidence type="ECO:0000313" key="3">
    <source>
        <dbReference type="Proteomes" id="UP001646157"/>
    </source>
</evidence>
<evidence type="ECO:0000256" key="1">
    <source>
        <dbReference type="SAM" id="MobiDB-lite"/>
    </source>
</evidence>
<sequence>MRTPKDAKDAKDAQLKAIRSVTAPNPRDPSRLEGKDTATGCG</sequence>
<dbReference type="EMBL" id="JAFBDZ010000002">
    <property type="protein sequence ID" value="MBM7585096.1"/>
    <property type="molecule type" value="Genomic_DNA"/>
</dbReference>
<comment type="caution">
    <text evidence="2">The sequence shown here is derived from an EMBL/GenBank/DDBJ whole genome shotgun (WGS) entry which is preliminary data.</text>
</comment>
<evidence type="ECO:0000313" key="2">
    <source>
        <dbReference type="EMBL" id="MBM7585096.1"/>
    </source>
</evidence>
<dbReference type="Proteomes" id="UP001646157">
    <property type="component" value="Unassembled WGS sequence"/>
</dbReference>